<keyword evidence="3" id="KW-0998">Cell outer membrane</keyword>
<dbReference type="OrthoDB" id="1264254at2"/>
<comment type="subcellular location">
    <subcellularLocation>
        <location evidence="1">Cell outer membrane</location>
    </subcellularLocation>
</comment>
<evidence type="ECO:0000256" key="4">
    <source>
        <dbReference type="SAM" id="SignalP"/>
    </source>
</evidence>
<gene>
    <name evidence="5" type="ORF">SAMN05216290_2029</name>
</gene>
<dbReference type="SUPFAM" id="SSF56935">
    <property type="entry name" value="Porins"/>
    <property type="match status" value="1"/>
</dbReference>
<keyword evidence="2" id="KW-0472">Membrane</keyword>
<dbReference type="EMBL" id="FOIR01000002">
    <property type="protein sequence ID" value="SEW22165.1"/>
    <property type="molecule type" value="Genomic_DNA"/>
</dbReference>
<evidence type="ECO:0000256" key="1">
    <source>
        <dbReference type="ARBA" id="ARBA00004442"/>
    </source>
</evidence>
<sequence>MKRLLTLTAFGLFALTSLQAQTGQQGQQGQQQIEEAEIVIRKDRKIVLPPATRNFEKIPQLPKSTGESSQRFEFKRYNFELDPFMPTFQAVQYAGETGFKELKSNYIKAGFGNYVTPYVEAYIGSKRRRNYLYNFYVRHYSSQKGPVADENSGNGSTEAAVSAKFYDGTNTISGSLLYQRRNVHFYGYNPVLDYNPEDIEQIFNKFSAILDVRRTVSHNKYDYHFKTDWGFMKDLFESRESKFFFDTGFEYNFTDEFKFDVDLLGTLSKRKQVDETDFSRNYVNIMPRLVYTTDAIGLEAGFNIAGDNDDTGEGVKLYPAVKASYKVNSGLLAYVGYEGSVEMNTMESILKENPFMMSDFELRNTEKKSDIFGGIEMDLTDRLQLKSGFSIAALNNMPFLTNAQTDSTKFETLFDGGTTDRLNVFGAINFENPGMVRSSLRFDFFNYSLATLAEAWHKPDYKVAFNNSFFPVEKLVVTADLYYLGGLNALNGETDEAYNLDDIFDLNLGARYDISQRFGVFLQFNNLFGKEYQRYLNYPTRGIQVLGGLSVSF</sequence>
<dbReference type="Proteomes" id="UP000199437">
    <property type="component" value="Unassembled WGS sequence"/>
</dbReference>
<dbReference type="GeneID" id="99986743"/>
<dbReference type="InterPro" id="IPR036942">
    <property type="entry name" value="Beta-barrel_TonB_sf"/>
</dbReference>
<evidence type="ECO:0000256" key="2">
    <source>
        <dbReference type="ARBA" id="ARBA00023136"/>
    </source>
</evidence>
<keyword evidence="4" id="KW-0732">Signal</keyword>
<feature type="chain" id="PRO_5011634985" description="TonB dependent receptor" evidence="4">
    <location>
        <begin position="21"/>
        <end position="553"/>
    </location>
</feature>
<proteinExistence type="predicted"/>
<feature type="signal peptide" evidence="4">
    <location>
        <begin position="1"/>
        <end position="20"/>
    </location>
</feature>
<name>A0A1I0Q5W6_9BACT</name>
<dbReference type="AlphaFoldDB" id="A0A1I0Q5W6"/>
<evidence type="ECO:0008006" key="7">
    <source>
        <dbReference type="Google" id="ProtNLM"/>
    </source>
</evidence>
<protein>
    <recommendedName>
        <fullName evidence="7">TonB dependent receptor</fullName>
    </recommendedName>
</protein>
<keyword evidence="6" id="KW-1185">Reference proteome</keyword>
<organism evidence="5 6">
    <name type="scientific">Roseivirga pacifica</name>
    <dbReference type="NCBI Taxonomy" id="1267423"/>
    <lineage>
        <taxon>Bacteria</taxon>
        <taxon>Pseudomonadati</taxon>
        <taxon>Bacteroidota</taxon>
        <taxon>Cytophagia</taxon>
        <taxon>Cytophagales</taxon>
        <taxon>Roseivirgaceae</taxon>
        <taxon>Roseivirga</taxon>
    </lineage>
</organism>
<dbReference type="GO" id="GO:0009279">
    <property type="term" value="C:cell outer membrane"/>
    <property type="evidence" value="ECO:0007669"/>
    <property type="project" value="UniProtKB-SubCell"/>
</dbReference>
<evidence type="ECO:0000313" key="5">
    <source>
        <dbReference type="EMBL" id="SEW22165.1"/>
    </source>
</evidence>
<dbReference type="RefSeq" id="WP_090258471.1">
    <property type="nucleotide sequence ID" value="NZ_FOIR01000002.1"/>
</dbReference>
<dbReference type="STRING" id="1267423.SAMN05216290_2029"/>
<evidence type="ECO:0000313" key="6">
    <source>
        <dbReference type="Proteomes" id="UP000199437"/>
    </source>
</evidence>
<accession>A0A1I0Q5W6</accession>
<dbReference type="Gene3D" id="2.40.170.20">
    <property type="entry name" value="TonB-dependent receptor, beta-barrel domain"/>
    <property type="match status" value="1"/>
</dbReference>
<evidence type="ECO:0000256" key="3">
    <source>
        <dbReference type="ARBA" id="ARBA00023237"/>
    </source>
</evidence>
<reference evidence="6" key="1">
    <citation type="submission" date="2016-10" db="EMBL/GenBank/DDBJ databases">
        <authorList>
            <person name="Varghese N."/>
            <person name="Submissions S."/>
        </authorList>
    </citation>
    <scope>NUCLEOTIDE SEQUENCE [LARGE SCALE GENOMIC DNA]</scope>
    <source>
        <strain evidence="6">CGMCC 1.12402</strain>
    </source>
</reference>